<dbReference type="EC" id="5.4.2.11" evidence="1"/>
<gene>
    <name evidence="1" type="ORF">J2S19_000216</name>
</gene>
<dbReference type="GO" id="GO:0004619">
    <property type="term" value="F:phosphoglycerate mutase activity"/>
    <property type="evidence" value="ECO:0007669"/>
    <property type="project" value="UniProtKB-EC"/>
</dbReference>
<dbReference type="InterPro" id="IPR013078">
    <property type="entry name" value="His_Pase_superF_clade-1"/>
</dbReference>
<name>A0ABT9ZAW7_9BACI</name>
<evidence type="ECO:0000313" key="2">
    <source>
        <dbReference type="Proteomes" id="UP001234495"/>
    </source>
</evidence>
<accession>A0ABT9ZAW7</accession>
<comment type="caution">
    <text evidence="1">The sequence shown here is derived from an EMBL/GenBank/DDBJ whole genome shotgun (WGS) entry which is preliminary data.</text>
</comment>
<dbReference type="Proteomes" id="UP001234495">
    <property type="component" value="Unassembled WGS sequence"/>
</dbReference>
<sequence>MINHVISSPYKRAKQTVEGIADYIGQEIVTVEDLKERVLSNKPIRNFQEAISKLWENDSYSWDGGESNLDAQKRAVSAVQDILQTYEDNNIVIGSHGNIMVLIMNFFDAKYDFEFWRQLSMPDIYQLSFSEHQLFSVKRLWN</sequence>
<evidence type="ECO:0000313" key="1">
    <source>
        <dbReference type="EMBL" id="MDQ0228966.1"/>
    </source>
</evidence>
<dbReference type="InterPro" id="IPR029033">
    <property type="entry name" value="His_PPase_superfam"/>
</dbReference>
<dbReference type="Pfam" id="PF00300">
    <property type="entry name" value="His_Phos_1"/>
    <property type="match status" value="1"/>
</dbReference>
<keyword evidence="2" id="KW-1185">Reference proteome</keyword>
<dbReference type="SUPFAM" id="SSF53254">
    <property type="entry name" value="Phosphoglycerate mutase-like"/>
    <property type="match status" value="1"/>
</dbReference>
<protein>
    <submittedName>
        <fullName evidence="1">2,3-bisphosphoglycerate-dependent phosphoglycerate mutase</fullName>
        <ecNumber evidence="1">5.4.2.11</ecNumber>
    </submittedName>
</protein>
<dbReference type="EMBL" id="JAUSUD010000001">
    <property type="protein sequence ID" value="MDQ0228966.1"/>
    <property type="molecule type" value="Genomic_DNA"/>
</dbReference>
<proteinExistence type="predicted"/>
<dbReference type="Gene3D" id="3.40.50.1240">
    <property type="entry name" value="Phosphoglycerate mutase-like"/>
    <property type="match status" value="1"/>
</dbReference>
<dbReference type="CDD" id="cd07067">
    <property type="entry name" value="HP_PGM_like"/>
    <property type="match status" value="1"/>
</dbReference>
<reference evidence="1 2" key="1">
    <citation type="submission" date="2023-07" db="EMBL/GenBank/DDBJ databases">
        <title>Genomic Encyclopedia of Type Strains, Phase IV (KMG-IV): sequencing the most valuable type-strain genomes for metagenomic binning, comparative biology and taxonomic classification.</title>
        <authorList>
            <person name="Goeker M."/>
        </authorList>
    </citation>
    <scope>NUCLEOTIDE SEQUENCE [LARGE SCALE GENOMIC DNA]</scope>
    <source>
        <strain evidence="1 2">DSM 29005</strain>
    </source>
</reference>
<organism evidence="1 2">
    <name type="scientific">Metabacillus malikii</name>
    <dbReference type="NCBI Taxonomy" id="1504265"/>
    <lineage>
        <taxon>Bacteria</taxon>
        <taxon>Bacillati</taxon>
        <taxon>Bacillota</taxon>
        <taxon>Bacilli</taxon>
        <taxon>Bacillales</taxon>
        <taxon>Bacillaceae</taxon>
        <taxon>Metabacillus</taxon>
    </lineage>
</organism>
<keyword evidence="1" id="KW-0413">Isomerase</keyword>